<dbReference type="InterPro" id="IPR050109">
    <property type="entry name" value="HTH-type_TetR-like_transc_reg"/>
</dbReference>
<reference evidence="4" key="1">
    <citation type="submission" date="2017-05" db="EMBL/GenBank/DDBJ databases">
        <title>The Genome Sequence of Enterococcus sp. 9E7_DIV0242.</title>
        <authorList>
            <consortium name="The Broad Institute Genomics Platform"/>
            <consortium name="The Broad Institute Genomic Center for Infectious Diseases"/>
            <person name="Earl A."/>
            <person name="Manson A."/>
            <person name="Schwartman J."/>
            <person name="Gilmore M."/>
            <person name="Abouelleil A."/>
            <person name="Cao P."/>
            <person name="Chapman S."/>
            <person name="Cusick C."/>
            <person name="Shea T."/>
            <person name="Young S."/>
            <person name="Neafsey D."/>
            <person name="Nusbaum C."/>
            <person name="Birren B."/>
        </authorList>
    </citation>
    <scope>NUCLEOTIDE SEQUENCE [LARGE SCALE GENOMIC DNA]</scope>
    <source>
        <strain evidence="4">9E7_DIV0242</strain>
    </source>
</reference>
<reference evidence="5" key="3">
    <citation type="submission" date="2024-03" db="EMBL/GenBank/DDBJ databases">
        <title>The Genome Sequence of Enterococcus sp. DIV0242b.</title>
        <authorList>
            <consortium name="The Broad Institute Genomics Platform"/>
            <consortium name="The Broad Institute Microbial Omics Core"/>
            <consortium name="The Broad Institute Genomic Center for Infectious Diseases"/>
            <person name="Earl A."/>
            <person name="Manson A."/>
            <person name="Gilmore M."/>
            <person name="Schwartman J."/>
            <person name="Shea T."/>
            <person name="Abouelleil A."/>
            <person name="Cao P."/>
            <person name="Chapman S."/>
            <person name="Cusick C."/>
            <person name="Young S."/>
            <person name="Neafsey D."/>
            <person name="Nusbaum C."/>
            <person name="Birren B."/>
        </authorList>
    </citation>
    <scope>NUCLEOTIDE SEQUENCE</scope>
    <source>
        <strain evidence="5">9E7_DIV0242</strain>
    </source>
</reference>
<dbReference type="SUPFAM" id="SSF46689">
    <property type="entry name" value="Homeodomain-like"/>
    <property type="match status" value="1"/>
</dbReference>
<gene>
    <name evidence="5" type="ORF">A5888_000989</name>
    <name evidence="4" type="ORF">A5888_001000</name>
</gene>
<sequence length="210" mass="25078">MIENLEADRKLSLINAGFKEFARNGYDKASTNIIAKEAEISKALMFHYVKNKEEFFLYLVGYCMNQLNKNYVEKMDFSEKDLFKRLRQSYVLQIELRKTYPWIFEFNEQSEVTKSEAVNEKLEEKAKDEKLLCYDTLFQSIDESKFREGITLKRYKELIFWGNIGFTEQLLLKIRGTDRDSIDYGEVIEEIDTYFDDLSSVYYKENYEQS</sequence>
<protein>
    <recommendedName>
        <fullName evidence="3">HTH tetR-type domain-containing protein</fullName>
    </recommendedName>
</protein>
<dbReference type="GO" id="GO:0003677">
    <property type="term" value="F:DNA binding"/>
    <property type="evidence" value="ECO:0007669"/>
    <property type="project" value="UniProtKB-UniRule"/>
</dbReference>
<proteinExistence type="predicted"/>
<dbReference type="EMBL" id="CP147247">
    <property type="protein sequence ID" value="WYJ89270.1"/>
    <property type="molecule type" value="Genomic_DNA"/>
</dbReference>
<accession>A0A242KDZ5</accession>
<feature type="DNA-binding region" description="H-T-H motif" evidence="2">
    <location>
        <begin position="30"/>
        <end position="49"/>
    </location>
</feature>
<dbReference type="InterPro" id="IPR001647">
    <property type="entry name" value="HTH_TetR"/>
</dbReference>
<keyword evidence="1 2" id="KW-0238">DNA-binding</keyword>
<dbReference type="PANTHER" id="PTHR30328">
    <property type="entry name" value="TRANSCRIPTIONAL REPRESSOR"/>
    <property type="match status" value="1"/>
</dbReference>
<dbReference type="Proteomes" id="UP000195141">
    <property type="component" value="Chromosome"/>
</dbReference>
<evidence type="ECO:0000256" key="1">
    <source>
        <dbReference type="ARBA" id="ARBA00023125"/>
    </source>
</evidence>
<feature type="domain" description="HTH tetR-type" evidence="3">
    <location>
        <begin position="7"/>
        <end position="67"/>
    </location>
</feature>
<dbReference type="EMBL" id="NGMM01000001">
    <property type="protein sequence ID" value="OTP19186.1"/>
    <property type="molecule type" value="Genomic_DNA"/>
</dbReference>
<organism evidence="4">
    <name type="scientific">Candidatus Enterococcus clewellii</name>
    <dbReference type="NCBI Taxonomy" id="1834193"/>
    <lineage>
        <taxon>Bacteria</taxon>
        <taxon>Bacillati</taxon>
        <taxon>Bacillota</taxon>
        <taxon>Bacilli</taxon>
        <taxon>Lactobacillales</taxon>
        <taxon>Enterococcaceae</taxon>
        <taxon>Enterococcus</taxon>
    </lineage>
</organism>
<evidence type="ECO:0000313" key="5">
    <source>
        <dbReference type="EMBL" id="WYJ89270.1"/>
    </source>
</evidence>
<evidence type="ECO:0000259" key="3">
    <source>
        <dbReference type="PROSITE" id="PS50977"/>
    </source>
</evidence>
<dbReference type="Gene3D" id="1.10.357.10">
    <property type="entry name" value="Tetracycline Repressor, domain 2"/>
    <property type="match status" value="1"/>
</dbReference>
<dbReference type="Gene3D" id="1.10.10.60">
    <property type="entry name" value="Homeodomain-like"/>
    <property type="match status" value="1"/>
</dbReference>
<dbReference type="SUPFAM" id="SSF48498">
    <property type="entry name" value="Tetracyclin repressor-like, C-terminal domain"/>
    <property type="match status" value="1"/>
</dbReference>
<dbReference type="OrthoDB" id="9780939at2"/>
<evidence type="ECO:0000313" key="6">
    <source>
        <dbReference type="Proteomes" id="UP000195141"/>
    </source>
</evidence>
<dbReference type="PANTHER" id="PTHR30328:SF54">
    <property type="entry name" value="HTH-TYPE TRANSCRIPTIONAL REPRESSOR SCO4008"/>
    <property type="match status" value="1"/>
</dbReference>
<dbReference type="Pfam" id="PF00440">
    <property type="entry name" value="TetR_N"/>
    <property type="match status" value="1"/>
</dbReference>
<name>A0A242KDZ5_9ENTE</name>
<dbReference type="AlphaFoldDB" id="A0A242KDZ5"/>
<keyword evidence="6" id="KW-1185">Reference proteome</keyword>
<dbReference type="GO" id="GO:0006355">
    <property type="term" value="P:regulation of DNA-templated transcription"/>
    <property type="evidence" value="ECO:0007669"/>
    <property type="project" value="UniProtKB-ARBA"/>
</dbReference>
<dbReference type="InterPro" id="IPR036271">
    <property type="entry name" value="Tet_transcr_reg_TetR-rel_C_sf"/>
</dbReference>
<reference evidence="5" key="2">
    <citation type="submission" date="2017-05" db="EMBL/GenBank/DDBJ databases">
        <authorList>
            <consortium name="The Broad Institute Genomics Platform"/>
            <consortium name="The Broad Institute Genomic Center for Infectious Diseases"/>
            <person name="Earl A."/>
            <person name="Manson A."/>
            <person name="Schwartman J."/>
            <person name="Gilmore M."/>
            <person name="Abouelleil A."/>
            <person name="Cao P."/>
            <person name="Chapman S."/>
            <person name="Cusick C."/>
            <person name="Shea T."/>
            <person name="Young S."/>
            <person name="Neafsey D."/>
            <person name="Nusbaum C."/>
            <person name="Birren B."/>
        </authorList>
    </citation>
    <scope>NUCLEOTIDE SEQUENCE</scope>
    <source>
        <strain evidence="5">9E7_DIV0242</strain>
    </source>
</reference>
<dbReference type="InterPro" id="IPR009057">
    <property type="entry name" value="Homeodomain-like_sf"/>
</dbReference>
<dbReference type="RefSeq" id="WP_086348088.1">
    <property type="nucleotide sequence ID" value="NZ_CP147247.1"/>
</dbReference>
<dbReference type="PROSITE" id="PS50977">
    <property type="entry name" value="HTH_TETR_2"/>
    <property type="match status" value="1"/>
</dbReference>
<evidence type="ECO:0000313" key="4">
    <source>
        <dbReference type="EMBL" id="OTP19186.1"/>
    </source>
</evidence>
<evidence type="ECO:0000256" key="2">
    <source>
        <dbReference type="PROSITE-ProRule" id="PRU00335"/>
    </source>
</evidence>